<comment type="caution">
    <text evidence="7">The sequence shown here is derived from an EMBL/GenBank/DDBJ whole genome shotgun (WGS) entry which is preliminary data.</text>
</comment>
<comment type="subcellular location">
    <subcellularLocation>
        <location evidence="1">Cell membrane</location>
        <topology evidence="1">Peripheral membrane protein</topology>
    </subcellularLocation>
</comment>
<organism evidence="7 8">
    <name type="scientific">Microlunatus capsulatus</name>
    <dbReference type="NCBI Taxonomy" id="99117"/>
    <lineage>
        <taxon>Bacteria</taxon>
        <taxon>Bacillati</taxon>
        <taxon>Actinomycetota</taxon>
        <taxon>Actinomycetes</taxon>
        <taxon>Propionibacteriales</taxon>
        <taxon>Propionibacteriaceae</taxon>
        <taxon>Microlunatus</taxon>
    </lineage>
</organism>
<keyword evidence="5" id="KW-0777">Teichoic acid biosynthesis</keyword>
<evidence type="ECO:0000256" key="3">
    <source>
        <dbReference type="ARBA" id="ARBA00022475"/>
    </source>
</evidence>
<evidence type="ECO:0000313" key="7">
    <source>
        <dbReference type="EMBL" id="MBP2415228.1"/>
    </source>
</evidence>
<dbReference type="InterPro" id="IPR051612">
    <property type="entry name" value="Teichoic_Acid_Biosynth"/>
</dbReference>
<dbReference type="RefSeq" id="WP_210052074.1">
    <property type="nucleotide sequence ID" value="NZ_BAAAMH010000008.1"/>
</dbReference>
<keyword evidence="6" id="KW-0472">Membrane</keyword>
<dbReference type="InterPro" id="IPR043148">
    <property type="entry name" value="TagF_C"/>
</dbReference>
<dbReference type="PANTHER" id="PTHR37316">
    <property type="entry name" value="TEICHOIC ACID GLYCEROL-PHOSPHATE PRIMASE"/>
    <property type="match status" value="1"/>
</dbReference>
<evidence type="ECO:0000313" key="8">
    <source>
        <dbReference type="Proteomes" id="UP000758168"/>
    </source>
</evidence>
<name>A0ABS4Z4Q8_9ACTN</name>
<keyword evidence="3" id="KW-1003">Cell membrane</keyword>
<dbReference type="Proteomes" id="UP000758168">
    <property type="component" value="Unassembled WGS sequence"/>
</dbReference>
<dbReference type="InterPro" id="IPR043149">
    <property type="entry name" value="TagF_N"/>
</dbReference>
<dbReference type="EMBL" id="JAGIOB010000001">
    <property type="protein sequence ID" value="MBP2415228.1"/>
    <property type="molecule type" value="Genomic_DNA"/>
</dbReference>
<keyword evidence="8" id="KW-1185">Reference proteome</keyword>
<dbReference type="SUPFAM" id="SSF53756">
    <property type="entry name" value="UDP-Glycosyltransferase/glycogen phosphorylase"/>
    <property type="match status" value="1"/>
</dbReference>
<evidence type="ECO:0000256" key="5">
    <source>
        <dbReference type="ARBA" id="ARBA00022944"/>
    </source>
</evidence>
<accession>A0ABS4Z4Q8</accession>
<dbReference type="Gene3D" id="3.40.50.12580">
    <property type="match status" value="1"/>
</dbReference>
<protein>
    <submittedName>
        <fullName evidence="7">CDP-glycerol glycerophosphotransferase</fullName>
        <ecNumber evidence="7">2.7.8.12</ecNumber>
    </submittedName>
</protein>
<proteinExistence type="inferred from homology"/>
<evidence type="ECO:0000256" key="6">
    <source>
        <dbReference type="ARBA" id="ARBA00023136"/>
    </source>
</evidence>
<evidence type="ECO:0000256" key="1">
    <source>
        <dbReference type="ARBA" id="ARBA00004202"/>
    </source>
</evidence>
<dbReference type="InterPro" id="IPR007554">
    <property type="entry name" value="Glycerophosphate_synth"/>
</dbReference>
<keyword evidence="4 7" id="KW-0808">Transferase</keyword>
<dbReference type="EC" id="2.7.8.12" evidence="7"/>
<evidence type="ECO:0000256" key="4">
    <source>
        <dbReference type="ARBA" id="ARBA00022679"/>
    </source>
</evidence>
<gene>
    <name evidence="7" type="ORF">JOF54_000150</name>
</gene>
<dbReference type="PANTHER" id="PTHR37316:SF3">
    <property type="entry name" value="TEICHOIC ACID GLYCEROL-PHOSPHATE TRANSFERASE"/>
    <property type="match status" value="1"/>
</dbReference>
<sequence>MNVVYDAFEGRYSDNPRALYERVRDARPGLRHTWLCDPRFADGFPADVETVPFGSAEARAALEAADLVVANTHLDLAWDKKPGAVYLQTWHGTPLKRIHHDVLWAPEGVLPRLDLDVARWDYLLSPNTISTPRLRDAFGFRGEVLEVGYPRNDVLVGPGSDAVRARVRAALGIPDHVTAVLYTPTWRDDEFYAEGDVELALDVPSFVRDLPEDVWLLPRLHYKMTGRGAAAAHDRVVDVSRYPDVHELYLAADAMVTDYSSTMFDFAVTGKPLLFFAYDLESYRDTLRGFYFDLEPLAPGPVLSTSDAVVAALADLDELRAAFAERYAEFQRLFAHLEDGHAGERLDWLFRQPDRAPQLAATD</sequence>
<comment type="similarity">
    <text evidence="2">Belongs to the CDP-glycerol glycerophosphotransferase family.</text>
</comment>
<dbReference type="Gene3D" id="3.40.50.11820">
    <property type="match status" value="1"/>
</dbReference>
<reference evidence="7 8" key="1">
    <citation type="submission" date="2021-03" db="EMBL/GenBank/DDBJ databases">
        <title>Sequencing the genomes of 1000 actinobacteria strains.</title>
        <authorList>
            <person name="Klenk H.-P."/>
        </authorList>
    </citation>
    <scope>NUCLEOTIDE SEQUENCE [LARGE SCALE GENOMIC DNA]</scope>
    <source>
        <strain evidence="7 8">DSM 12936</strain>
    </source>
</reference>
<dbReference type="Pfam" id="PF04464">
    <property type="entry name" value="Glyphos_transf"/>
    <property type="match status" value="1"/>
</dbReference>
<dbReference type="GO" id="GO:0047355">
    <property type="term" value="F:CDP-glycerol glycerophosphotransferase activity"/>
    <property type="evidence" value="ECO:0007669"/>
    <property type="project" value="UniProtKB-EC"/>
</dbReference>
<evidence type="ECO:0000256" key="2">
    <source>
        <dbReference type="ARBA" id="ARBA00010488"/>
    </source>
</evidence>